<dbReference type="KEGG" id="this:HZT40_11190"/>
<keyword evidence="1" id="KW-0449">Lipoprotein</keyword>
<dbReference type="EMBL" id="CP059265">
    <property type="protein sequence ID" value="QLQ32054.1"/>
    <property type="molecule type" value="Genomic_DNA"/>
</dbReference>
<dbReference type="Pfam" id="PF09676">
    <property type="entry name" value="TraV"/>
    <property type="match status" value="1"/>
</dbReference>
<protein>
    <submittedName>
        <fullName evidence="1">TraV family lipoprotein</fullName>
    </submittedName>
</protein>
<gene>
    <name evidence="1" type="ORF">HZT40_11190</name>
</gene>
<organism evidence="1 2">
    <name type="scientific">Candidatus Thiothrix singaporensis</name>
    <dbReference type="NCBI Taxonomy" id="2799669"/>
    <lineage>
        <taxon>Bacteria</taxon>
        <taxon>Pseudomonadati</taxon>
        <taxon>Pseudomonadota</taxon>
        <taxon>Gammaproteobacteria</taxon>
        <taxon>Thiotrichales</taxon>
        <taxon>Thiotrichaceae</taxon>
        <taxon>Thiothrix</taxon>
    </lineage>
</organism>
<dbReference type="AlphaFoldDB" id="A0A7L6ASJ3"/>
<reference evidence="1" key="1">
    <citation type="submission" date="2020-06" db="EMBL/GenBank/DDBJ databases">
        <title>Analysis procedures for assessing recovery of high quality, complete, closed genomes from Nanopore long read metagenome sequencing.</title>
        <authorList>
            <person name="Bessarab I."/>
            <person name="Arumugam K."/>
            <person name="Haryono M."/>
            <person name="Liu X."/>
            <person name="Roy S."/>
            <person name="Zuniga-Montanez R.E."/>
            <person name="Qiu G."/>
            <person name="Drautz-Moses D.I."/>
            <person name="Law Y.Y."/>
            <person name="Wuertz S."/>
            <person name="Lauro F.M."/>
            <person name="Huson D.H."/>
            <person name="Williams R.B."/>
        </authorList>
    </citation>
    <scope>NUCLEOTIDE SEQUENCE [LARGE SCALE GENOMIC DNA]</scope>
    <source>
        <strain evidence="1">SSD2</strain>
    </source>
</reference>
<accession>A0A7L6ASJ3</accession>
<sequence length="120" mass="12916">MLLLGSLSLQGCSVLSDFKTPRFTCGLPEGTGCKPVSEVYKLSVAGRLKAALTQGKGSTGTAVASKAADKPGATVVPSEPVLSQPRQIRAWLGRWEDRDGDLHDETYLYLRLDNGQWLLP</sequence>
<dbReference type="InterPro" id="IPR014118">
    <property type="entry name" value="T4SS_TraV"/>
</dbReference>
<evidence type="ECO:0000313" key="1">
    <source>
        <dbReference type="EMBL" id="QLQ32054.1"/>
    </source>
</evidence>
<keyword evidence="2" id="KW-1185">Reference proteome</keyword>
<proteinExistence type="predicted"/>
<name>A0A7L6ASJ3_9GAMM</name>
<dbReference type="Proteomes" id="UP000510621">
    <property type="component" value="Chromosome"/>
</dbReference>
<evidence type="ECO:0000313" key="2">
    <source>
        <dbReference type="Proteomes" id="UP000510621"/>
    </source>
</evidence>